<organism evidence="1 2">
    <name type="scientific">Actinoplanes siamensis</name>
    <dbReference type="NCBI Taxonomy" id="1223317"/>
    <lineage>
        <taxon>Bacteria</taxon>
        <taxon>Bacillati</taxon>
        <taxon>Actinomycetota</taxon>
        <taxon>Actinomycetes</taxon>
        <taxon>Micromonosporales</taxon>
        <taxon>Micromonosporaceae</taxon>
        <taxon>Actinoplanes</taxon>
    </lineage>
</organism>
<reference evidence="1" key="1">
    <citation type="submission" date="2021-01" db="EMBL/GenBank/DDBJ databases">
        <title>Whole genome shotgun sequence of Actinoplanes siamensis NBRC 109076.</title>
        <authorList>
            <person name="Komaki H."/>
            <person name="Tamura T."/>
        </authorList>
    </citation>
    <scope>NUCLEOTIDE SEQUENCE</scope>
    <source>
        <strain evidence="1">NBRC 109076</strain>
    </source>
</reference>
<evidence type="ECO:0008006" key="3">
    <source>
        <dbReference type="Google" id="ProtNLM"/>
    </source>
</evidence>
<dbReference type="EMBL" id="BOMW01000032">
    <property type="protein sequence ID" value="GIF05930.1"/>
    <property type="molecule type" value="Genomic_DNA"/>
</dbReference>
<dbReference type="RefSeq" id="WP_203680916.1">
    <property type="nucleotide sequence ID" value="NZ_BOMW01000032.1"/>
</dbReference>
<accession>A0A919N7V8</accession>
<protein>
    <recommendedName>
        <fullName evidence="3">DUF3037 domain-containing protein</fullName>
    </recommendedName>
</protein>
<evidence type="ECO:0000313" key="1">
    <source>
        <dbReference type="EMBL" id="GIF05930.1"/>
    </source>
</evidence>
<dbReference type="AlphaFoldDB" id="A0A919N7V8"/>
<dbReference type="InterPro" id="IPR021398">
    <property type="entry name" value="DUF3037"/>
</dbReference>
<gene>
    <name evidence="1" type="ORF">Asi03nite_34680</name>
</gene>
<evidence type="ECO:0000313" key="2">
    <source>
        <dbReference type="Proteomes" id="UP000629619"/>
    </source>
</evidence>
<keyword evidence="2" id="KW-1185">Reference proteome</keyword>
<name>A0A919N7V8_9ACTN</name>
<sequence>MRVPYEYAVIQAVPRIERGELINVGVLLYSQRHDFLAARTHLDESRLLCLDPGADVAAIRSALDSWETTCTGGGASAGMKLGERFRWLVAPRSTVLRAGPVHMGLAADPAAELERLVGLLVR</sequence>
<dbReference type="Proteomes" id="UP000629619">
    <property type="component" value="Unassembled WGS sequence"/>
</dbReference>
<dbReference type="Pfam" id="PF11236">
    <property type="entry name" value="DUF3037"/>
    <property type="match status" value="1"/>
</dbReference>
<proteinExistence type="predicted"/>
<comment type="caution">
    <text evidence="1">The sequence shown here is derived from an EMBL/GenBank/DDBJ whole genome shotgun (WGS) entry which is preliminary data.</text>
</comment>